<dbReference type="EMBL" id="JBBWWQ010000007">
    <property type="protein sequence ID" value="KAK8942508.1"/>
    <property type="molecule type" value="Genomic_DNA"/>
</dbReference>
<dbReference type="InterPro" id="IPR039361">
    <property type="entry name" value="Cyclin"/>
</dbReference>
<dbReference type="GO" id="GO:0051301">
    <property type="term" value="P:cell division"/>
    <property type="evidence" value="ECO:0007669"/>
    <property type="project" value="UniProtKB-KW"/>
</dbReference>
<evidence type="ECO:0000256" key="1">
    <source>
        <dbReference type="ARBA" id="ARBA00022618"/>
    </source>
</evidence>
<dbReference type="Gene3D" id="1.10.472.10">
    <property type="entry name" value="Cyclin-like"/>
    <property type="match status" value="2"/>
</dbReference>
<gene>
    <name evidence="4" type="primary">CYCD7-1</name>
    <name evidence="4" type="ORF">KSP39_PZI008918</name>
</gene>
<dbReference type="Proteomes" id="UP001418222">
    <property type="component" value="Unassembled WGS sequence"/>
</dbReference>
<comment type="caution">
    <text evidence="4">The sequence shown here is derived from an EMBL/GenBank/DDBJ whole genome shotgun (WGS) entry which is preliminary data.</text>
</comment>
<keyword evidence="2" id="KW-0131">Cell cycle</keyword>
<name>A0AAP0G7C6_9ASPA</name>
<evidence type="ECO:0000256" key="2">
    <source>
        <dbReference type="ARBA" id="ARBA00023306"/>
    </source>
</evidence>
<dbReference type="PANTHER" id="PTHR10177">
    <property type="entry name" value="CYCLINS"/>
    <property type="match status" value="1"/>
</dbReference>
<protein>
    <submittedName>
        <fullName evidence="4">Cyclin-D7-1</fullName>
    </submittedName>
</protein>
<accession>A0AAP0G7C6</accession>
<organism evidence="4 5">
    <name type="scientific">Platanthera zijinensis</name>
    <dbReference type="NCBI Taxonomy" id="2320716"/>
    <lineage>
        <taxon>Eukaryota</taxon>
        <taxon>Viridiplantae</taxon>
        <taxon>Streptophyta</taxon>
        <taxon>Embryophyta</taxon>
        <taxon>Tracheophyta</taxon>
        <taxon>Spermatophyta</taxon>
        <taxon>Magnoliopsida</taxon>
        <taxon>Liliopsida</taxon>
        <taxon>Asparagales</taxon>
        <taxon>Orchidaceae</taxon>
        <taxon>Orchidoideae</taxon>
        <taxon>Orchideae</taxon>
        <taxon>Orchidinae</taxon>
        <taxon>Platanthera</taxon>
    </lineage>
</organism>
<sequence>MAELIAIACLSIASKFEEVRQPTFDEYQDLETEKKFDPDTIKETELLVLKALDWKLYCVTSYSYAELLSGHLSAALMTRVTDLLIHTLLGKNYLSG</sequence>
<reference evidence="4 5" key="1">
    <citation type="journal article" date="2022" name="Nat. Plants">
        <title>Genomes of leafy and leafless Platanthera orchids illuminate the evolution of mycoheterotrophy.</title>
        <authorList>
            <person name="Li M.H."/>
            <person name="Liu K.W."/>
            <person name="Li Z."/>
            <person name="Lu H.C."/>
            <person name="Ye Q.L."/>
            <person name="Zhang D."/>
            <person name="Wang J.Y."/>
            <person name="Li Y.F."/>
            <person name="Zhong Z.M."/>
            <person name="Liu X."/>
            <person name="Yu X."/>
            <person name="Liu D.K."/>
            <person name="Tu X.D."/>
            <person name="Liu B."/>
            <person name="Hao Y."/>
            <person name="Liao X.Y."/>
            <person name="Jiang Y.T."/>
            <person name="Sun W.H."/>
            <person name="Chen J."/>
            <person name="Chen Y.Q."/>
            <person name="Ai Y."/>
            <person name="Zhai J.W."/>
            <person name="Wu S.S."/>
            <person name="Zhou Z."/>
            <person name="Hsiao Y.Y."/>
            <person name="Wu W.L."/>
            <person name="Chen Y.Y."/>
            <person name="Lin Y.F."/>
            <person name="Hsu J.L."/>
            <person name="Li C.Y."/>
            <person name="Wang Z.W."/>
            <person name="Zhao X."/>
            <person name="Zhong W.Y."/>
            <person name="Ma X.K."/>
            <person name="Ma L."/>
            <person name="Huang J."/>
            <person name="Chen G.Z."/>
            <person name="Huang M.Z."/>
            <person name="Huang L."/>
            <person name="Peng D.H."/>
            <person name="Luo Y.B."/>
            <person name="Zou S.Q."/>
            <person name="Chen S.P."/>
            <person name="Lan S."/>
            <person name="Tsai W.C."/>
            <person name="Van de Peer Y."/>
            <person name="Liu Z.J."/>
        </authorList>
    </citation>
    <scope>NUCLEOTIDE SEQUENCE [LARGE SCALE GENOMIC DNA]</scope>
    <source>
        <strain evidence="4">Lor287</strain>
    </source>
</reference>
<keyword evidence="5" id="KW-1185">Reference proteome</keyword>
<dbReference type="InterPro" id="IPR036915">
    <property type="entry name" value="Cyclin-like_sf"/>
</dbReference>
<dbReference type="Pfam" id="PF00134">
    <property type="entry name" value="Cyclin_N"/>
    <property type="match status" value="1"/>
</dbReference>
<proteinExistence type="predicted"/>
<feature type="domain" description="Cyclin N-terminal" evidence="3">
    <location>
        <begin position="3"/>
        <end position="56"/>
    </location>
</feature>
<dbReference type="AlphaFoldDB" id="A0AAP0G7C6"/>
<keyword evidence="1" id="KW-0132">Cell division</keyword>
<dbReference type="InterPro" id="IPR006671">
    <property type="entry name" value="Cyclin_N"/>
</dbReference>
<evidence type="ECO:0000259" key="3">
    <source>
        <dbReference type="Pfam" id="PF00134"/>
    </source>
</evidence>
<dbReference type="SUPFAM" id="SSF47954">
    <property type="entry name" value="Cyclin-like"/>
    <property type="match status" value="1"/>
</dbReference>
<evidence type="ECO:0000313" key="4">
    <source>
        <dbReference type="EMBL" id="KAK8942508.1"/>
    </source>
</evidence>
<evidence type="ECO:0000313" key="5">
    <source>
        <dbReference type="Proteomes" id="UP001418222"/>
    </source>
</evidence>